<gene>
    <name evidence="1" type="ORF">CBU02nite_38700</name>
</gene>
<sequence>MYPSLFIINVDGKELIPYPKACAAFSSNTTGNVNPSLFKKSLISSTEPYLPRLGVAIPSITTSSAFLLYSLYNSSI</sequence>
<protein>
    <submittedName>
        <fullName evidence="1">Uncharacterized protein</fullName>
    </submittedName>
</protein>
<accession>A0A512TSV1</accession>
<evidence type="ECO:0000313" key="2">
    <source>
        <dbReference type="Proteomes" id="UP000321089"/>
    </source>
</evidence>
<organism evidence="1 2">
    <name type="scientific">Clostridium butyricum</name>
    <dbReference type="NCBI Taxonomy" id="1492"/>
    <lineage>
        <taxon>Bacteria</taxon>
        <taxon>Bacillati</taxon>
        <taxon>Bacillota</taxon>
        <taxon>Clostridia</taxon>
        <taxon>Eubacteriales</taxon>
        <taxon>Clostridiaceae</taxon>
        <taxon>Clostridium</taxon>
    </lineage>
</organism>
<comment type="caution">
    <text evidence="1">The sequence shown here is derived from an EMBL/GenBank/DDBJ whole genome shotgun (WGS) entry which is preliminary data.</text>
</comment>
<dbReference type="EMBL" id="BKBC01000104">
    <property type="protein sequence ID" value="GEQ23364.1"/>
    <property type="molecule type" value="Genomic_DNA"/>
</dbReference>
<evidence type="ECO:0000313" key="1">
    <source>
        <dbReference type="EMBL" id="GEQ23364.1"/>
    </source>
</evidence>
<dbReference type="AlphaFoldDB" id="A0A512TSV1"/>
<proteinExistence type="predicted"/>
<reference evidence="1 2" key="1">
    <citation type="submission" date="2019-07" db="EMBL/GenBank/DDBJ databases">
        <title>Whole genome shotgun sequence of Clostridium butyricum NBRC 3858.</title>
        <authorList>
            <person name="Hosoyama A."/>
            <person name="Uohara A."/>
            <person name="Ohji S."/>
            <person name="Ichikawa N."/>
        </authorList>
    </citation>
    <scope>NUCLEOTIDE SEQUENCE [LARGE SCALE GENOMIC DNA]</scope>
    <source>
        <strain evidence="1 2">NBRC 3858</strain>
    </source>
</reference>
<dbReference type="Proteomes" id="UP000321089">
    <property type="component" value="Unassembled WGS sequence"/>
</dbReference>
<name>A0A512TSV1_CLOBU</name>